<sequence length="128" mass="13790">MRLLLSLPVLLVALSVVLEGPAPAQAAPDFSSTLEGLPDKLKEFGNTLEDKAKKAIERIKQSDLPAKTRSCLQSASEVHLPTFSPFLSLRRANIAEANSQRPAALPTSHSEPGKGFWWERAEGALGDS</sequence>
<keyword evidence="5 7" id="KW-0732">Signal</keyword>
<dbReference type="EMBL" id="KB320473">
    <property type="protein sequence ID" value="ELW71091.1"/>
    <property type="molecule type" value="Genomic_DNA"/>
</dbReference>
<dbReference type="FunCoup" id="L9L7Z9">
    <property type="interactions" value="6"/>
</dbReference>
<dbReference type="GO" id="GO:0034447">
    <property type="term" value="P:very-low-density lipoprotein particle clearance"/>
    <property type="evidence" value="ECO:0007669"/>
    <property type="project" value="TreeGrafter"/>
</dbReference>
<evidence type="ECO:0000256" key="5">
    <source>
        <dbReference type="ARBA" id="ARBA00022729"/>
    </source>
</evidence>
<dbReference type="Pfam" id="PF04691">
    <property type="entry name" value="ApoC-I"/>
    <property type="match status" value="1"/>
</dbReference>
<comment type="subcellular location">
    <subcellularLocation>
        <location evidence="1">Secreted</location>
    </subcellularLocation>
</comment>
<name>L9L7Z9_TUPCH</name>
<keyword evidence="8" id="KW-0449">Lipoprotein</keyword>
<evidence type="ECO:0000256" key="7">
    <source>
        <dbReference type="SAM" id="SignalP"/>
    </source>
</evidence>
<protein>
    <submittedName>
        <fullName evidence="8">Apolipoprotein C-I</fullName>
    </submittedName>
</protein>
<dbReference type="STRING" id="246437.L9L7Z9"/>
<dbReference type="PANTHER" id="PTHR16565:SF2">
    <property type="entry name" value="APOLIPOPROTEIN C-I"/>
    <property type="match status" value="1"/>
</dbReference>
<feature type="chain" id="PRO_5004000056" evidence="7">
    <location>
        <begin position="27"/>
        <end position="128"/>
    </location>
</feature>
<dbReference type="InterPro" id="IPR043081">
    <property type="entry name" value="ApoC-1_sf"/>
</dbReference>
<reference evidence="9" key="2">
    <citation type="journal article" date="2013" name="Nat. Commun.">
        <title>Genome of the Chinese tree shrew.</title>
        <authorList>
            <person name="Fan Y."/>
            <person name="Huang Z.Y."/>
            <person name="Cao C.C."/>
            <person name="Chen C.S."/>
            <person name="Chen Y.X."/>
            <person name="Fan D.D."/>
            <person name="He J."/>
            <person name="Hou H.L."/>
            <person name="Hu L."/>
            <person name="Hu X.T."/>
            <person name="Jiang X.T."/>
            <person name="Lai R."/>
            <person name="Lang Y.S."/>
            <person name="Liang B."/>
            <person name="Liao S.G."/>
            <person name="Mu D."/>
            <person name="Ma Y.Y."/>
            <person name="Niu Y.Y."/>
            <person name="Sun X.Q."/>
            <person name="Xia J.Q."/>
            <person name="Xiao J."/>
            <person name="Xiong Z.Q."/>
            <person name="Xu L."/>
            <person name="Yang L."/>
            <person name="Zhang Y."/>
            <person name="Zhao W."/>
            <person name="Zhao X.D."/>
            <person name="Zheng Y.T."/>
            <person name="Zhou J.M."/>
            <person name="Zhu Y.B."/>
            <person name="Zhang G.J."/>
            <person name="Wang J."/>
            <person name="Yao Y.G."/>
        </authorList>
    </citation>
    <scope>NUCLEOTIDE SEQUENCE [LARGE SCALE GENOMIC DNA]</scope>
</reference>
<dbReference type="GO" id="GO:0042157">
    <property type="term" value="P:lipoprotein metabolic process"/>
    <property type="evidence" value="ECO:0007669"/>
    <property type="project" value="InterPro"/>
</dbReference>
<keyword evidence="9" id="KW-1185">Reference proteome</keyword>
<dbReference type="PANTHER" id="PTHR16565">
    <property type="entry name" value="APOLIPOPROTEIN C-I"/>
    <property type="match status" value="1"/>
</dbReference>
<organism evidence="8 9">
    <name type="scientific">Tupaia chinensis</name>
    <name type="common">Chinese tree shrew</name>
    <name type="synonym">Tupaia belangeri chinensis</name>
    <dbReference type="NCBI Taxonomy" id="246437"/>
    <lineage>
        <taxon>Eukaryota</taxon>
        <taxon>Metazoa</taxon>
        <taxon>Chordata</taxon>
        <taxon>Craniata</taxon>
        <taxon>Vertebrata</taxon>
        <taxon>Euteleostomi</taxon>
        <taxon>Mammalia</taxon>
        <taxon>Eutheria</taxon>
        <taxon>Euarchontoglires</taxon>
        <taxon>Scandentia</taxon>
        <taxon>Tupaiidae</taxon>
        <taxon>Tupaia</taxon>
    </lineage>
</organism>
<keyword evidence="6" id="KW-0445">Lipid transport</keyword>
<dbReference type="GO" id="GO:0004859">
    <property type="term" value="F:phospholipase inhibitor activity"/>
    <property type="evidence" value="ECO:0007669"/>
    <property type="project" value="TreeGrafter"/>
</dbReference>
<dbReference type="eggNOG" id="ENOG502SEU4">
    <property type="taxonomic scope" value="Eukaryota"/>
</dbReference>
<evidence type="ECO:0000256" key="3">
    <source>
        <dbReference type="ARBA" id="ARBA00022448"/>
    </source>
</evidence>
<reference evidence="9" key="1">
    <citation type="submission" date="2012-07" db="EMBL/GenBank/DDBJ databases">
        <title>Genome of the Chinese tree shrew, a rising model animal genetically related to primates.</title>
        <authorList>
            <person name="Zhang G."/>
            <person name="Fan Y."/>
            <person name="Yao Y."/>
            <person name="Huang Z."/>
        </authorList>
    </citation>
    <scope>NUCLEOTIDE SEQUENCE [LARGE SCALE GENOMIC DNA]</scope>
</reference>
<dbReference type="Proteomes" id="UP000011518">
    <property type="component" value="Unassembled WGS sequence"/>
</dbReference>
<keyword evidence="3" id="KW-0813">Transport</keyword>
<comment type="similarity">
    <text evidence="2">Belongs to the apolipoprotein C1 family.</text>
</comment>
<dbReference type="InParanoid" id="L9L7Z9"/>
<accession>L9L7Z9</accession>
<gene>
    <name evidence="8" type="ORF">TREES_T100011510</name>
</gene>
<dbReference type="GO" id="GO:0034364">
    <property type="term" value="C:high-density lipoprotein particle"/>
    <property type="evidence" value="ECO:0007669"/>
    <property type="project" value="TreeGrafter"/>
</dbReference>
<dbReference type="Gene3D" id="4.10.260.30">
    <property type="entry name" value="Apolipoprotein C-I"/>
    <property type="match status" value="1"/>
</dbReference>
<proteinExistence type="inferred from homology"/>
<dbReference type="GO" id="GO:0005504">
    <property type="term" value="F:fatty acid binding"/>
    <property type="evidence" value="ECO:0007669"/>
    <property type="project" value="TreeGrafter"/>
</dbReference>
<evidence type="ECO:0000313" key="9">
    <source>
        <dbReference type="Proteomes" id="UP000011518"/>
    </source>
</evidence>
<dbReference type="GO" id="GO:0050995">
    <property type="term" value="P:negative regulation of lipid catabolic process"/>
    <property type="evidence" value="ECO:0007669"/>
    <property type="project" value="TreeGrafter"/>
</dbReference>
<dbReference type="AlphaFoldDB" id="L9L7Z9"/>
<dbReference type="GO" id="GO:0010916">
    <property type="term" value="P:negative regulation of very-low-density lipoprotein particle clearance"/>
    <property type="evidence" value="ECO:0007669"/>
    <property type="project" value="TreeGrafter"/>
</dbReference>
<evidence type="ECO:0000256" key="4">
    <source>
        <dbReference type="ARBA" id="ARBA00022525"/>
    </source>
</evidence>
<evidence type="ECO:0000256" key="2">
    <source>
        <dbReference type="ARBA" id="ARBA00009204"/>
    </source>
</evidence>
<dbReference type="GO" id="GO:0032375">
    <property type="term" value="P:negative regulation of cholesterol transport"/>
    <property type="evidence" value="ECO:0007669"/>
    <property type="project" value="TreeGrafter"/>
</dbReference>
<evidence type="ECO:0000256" key="1">
    <source>
        <dbReference type="ARBA" id="ARBA00004613"/>
    </source>
</evidence>
<evidence type="ECO:0000256" key="6">
    <source>
        <dbReference type="ARBA" id="ARBA00023055"/>
    </source>
</evidence>
<dbReference type="GO" id="GO:0006869">
    <property type="term" value="P:lipid transport"/>
    <property type="evidence" value="ECO:0007669"/>
    <property type="project" value="UniProtKB-KW"/>
</dbReference>
<evidence type="ECO:0000313" key="8">
    <source>
        <dbReference type="EMBL" id="ELW71091.1"/>
    </source>
</evidence>
<feature type="signal peptide" evidence="7">
    <location>
        <begin position="1"/>
        <end position="26"/>
    </location>
</feature>
<keyword evidence="4" id="KW-0964">Secreted</keyword>
<dbReference type="GO" id="GO:0006641">
    <property type="term" value="P:triglyceride metabolic process"/>
    <property type="evidence" value="ECO:0007669"/>
    <property type="project" value="TreeGrafter"/>
</dbReference>
<dbReference type="InterPro" id="IPR006781">
    <property type="entry name" value="ApoC-I"/>
</dbReference>
<dbReference type="GO" id="GO:0034361">
    <property type="term" value="C:very-low-density lipoprotein particle"/>
    <property type="evidence" value="ECO:0007669"/>
    <property type="project" value="TreeGrafter"/>
</dbReference>